<proteinExistence type="predicted"/>
<dbReference type="EMBL" id="JARKHS020000449">
    <property type="protein sequence ID" value="KAK8788816.1"/>
    <property type="molecule type" value="Genomic_DNA"/>
</dbReference>
<organism evidence="1 2">
    <name type="scientific">Amblyomma americanum</name>
    <name type="common">Lone star tick</name>
    <dbReference type="NCBI Taxonomy" id="6943"/>
    <lineage>
        <taxon>Eukaryota</taxon>
        <taxon>Metazoa</taxon>
        <taxon>Ecdysozoa</taxon>
        <taxon>Arthropoda</taxon>
        <taxon>Chelicerata</taxon>
        <taxon>Arachnida</taxon>
        <taxon>Acari</taxon>
        <taxon>Parasitiformes</taxon>
        <taxon>Ixodida</taxon>
        <taxon>Ixodoidea</taxon>
        <taxon>Ixodidae</taxon>
        <taxon>Amblyomminae</taxon>
        <taxon>Amblyomma</taxon>
    </lineage>
</organism>
<comment type="caution">
    <text evidence="1">The sequence shown here is derived from an EMBL/GenBank/DDBJ whole genome shotgun (WGS) entry which is preliminary data.</text>
</comment>
<name>A0AAQ4FP15_AMBAM</name>
<sequence>MAPAQDKGGLYCFTCGNMPCNHFNDFQYGCSRSTKCCVLLVLQLKYALLNFIHLSVNKRPPFPITIPITDSSSYQIWFNRISLFAKSHVMQGRPLAS</sequence>
<reference evidence="1 2" key="1">
    <citation type="journal article" date="2023" name="Arcadia Sci">
        <title>De novo assembly of a long-read Amblyomma americanum tick genome.</title>
        <authorList>
            <person name="Chou S."/>
            <person name="Poskanzer K.E."/>
            <person name="Rollins M."/>
            <person name="Thuy-Boun P.S."/>
        </authorList>
    </citation>
    <scope>NUCLEOTIDE SEQUENCE [LARGE SCALE GENOMIC DNA]</scope>
    <source>
        <strain evidence="1">F_SG_1</strain>
        <tissue evidence="1">Salivary glands</tissue>
    </source>
</reference>
<dbReference type="AlphaFoldDB" id="A0AAQ4FP15"/>
<accession>A0AAQ4FP15</accession>
<evidence type="ECO:0000313" key="1">
    <source>
        <dbReference type="EMBL" id="KAK8788816.1"/>
    </source>
</evidence>
<keyword evidence="2" id="KW-1185">Reference proteome</keyword>
<gene>
    <name evidence="1" type="ORF">V5799_021410</name>
</gene>
<protein>
    <submittedName>
        <fullName evidence="1">Uncharacterized protein</fullName>
    </submittedName>
</protein>
<dbReference type="Proteomes" id="UP001321473">
    <property type="component" value="Unassembled WGS sequence"/>
</dbReference>
<evidence type="ECO:0000313" key="2">
    <source>
        <dbReference type="Proteomes" id="UP001321473"/>
    </source>
</evidence>